<feature type="domain" description="ABC transmembrane type-1" evidence="8">
    <location>
        <begin position="97"/>
        <end position="288"/>
    </location>
</feature>
<evidence type="ECO:0000313" key="10">
    <source>
        <dbReference type="Proteomes" id="UP000219453"/>
    </source>
</evidence>
<reference evidence="9 10" key="1">
    <citation type="submission" date="2017-09" db="EMBL/GenBank/DDBJ databases">
        <authorList>
            <person name="Ehlers B."/>
            <person name="Leendertz F.H."/>
        </authorList>
    </citation>
    <scope>NUCLEOTIDE SEQUENCE [LARGE SCALE GENOMIC DNA]</scope>
    <source>
        <strain evidence="9 10">DSM 27208</strain>
    </source>
</reference>
<feature type="transmembrane region" description="Helical" evidence="7">
    <location>
        <begin position="101"/>
        <end position="125"/>
    </location>
</feature>
<dbReference type="InterPro" id="IPR050901">
    <property type="entry name" value="BP-dep_ABC_trans_perm"/>
</dbReference>
<evidence type="ECO:0000256" key="6">
    <source>
        <dbReference type="ARBA" id="ARBA00023136"/>
    </source>
</evidence>
<comment type="similarity">
    <text evidence="7">Belongs to the binding-protein-dependent transport system permease family.</text>
</comment>
<evidence type="ECO:0000313" key="9">
    <source>
        <dbReference type="EMBL" id="SNZ12450.1"/>
    </source>
</evidence>
<dbReference type="Gene3D" id="1.10.3720.10">
    <property type="entry name" value="MetI-like"/>
    <property type="match status" value="1"/>
</dbReference>
<sequence length="303" mass="33858">MSTKQSTFRHVVDSFKTALGLGENKLETSLAERVVFYVAMGLTLFLTLFPFYYMAVASLLPESSLYSLPPTLIPNDITFTHYKTVFGPETFPFLTYFKNSFVIATTTAGASVIVATFGAYSFARLDYRGRGIISRGVLMVYMFSGILLVVPMFQVVVWLGFVDSLASLFITYLVQTLPVSLYMLGNYFRSIPEEIEEAAIMDGYSRLEVIFKITLPLSAPAIVAVFFFTFMIAWNEYLFASIFLQSQSVFTLPIGIEALSSSFRQVWGQIMAASLLTSVPLIVMFTYLEKYMVEGLTFGAVEG</sequence>
<dbReference type="Proteomes" id="UP000219453">
    <property type="component" value="Unassembled WGS sequence"/>
</dbReference>
<accession>A0A285NSF7</accession>
<dbReference type="PANTHER" id="PTHR32243">
    <property type="entry name" value="MALTOSE TRANSPORT SYSTEM PERMEASE-RELATED"/>
    <property type="match status" value="1"/>
</dbReference>
<feature type="transmembrane region" description="Helical" evidence="7">
    <location>
        <begin position="266"/>
        <end position="288"/>
    </location>
</feature>
<feature type="transmembrane region" description="Helical" evidence="7">
    <location>
        <begin position="34"/>
        <end position="55"/>
    </location>
</feature>
<dbReference type="CDD" id="cd06261">
    <property type="entry name" value="TM_PBP2"/>
    <property type="match status" value="1"/>
</dbReference>
<comment type="subcellular location">
    <subcellularLocation>
        <location evidence="1 7">Cell membrane</location>
        <topology evidence="1 7">Multi-pass membrane protein</topology>
    </subcellularLocation>
</comment>
<dbReference type="OrthoDB" id="57451at2157"/>
<dbReference type="GO" id="GO:0005886">
    <property type="term" value="C:plasma membrane"/>
    <property type="evidence" value="ECO:0007669"/>
    <property type="project" value="UniProtKB-SubCell"/>
</dbReference>
<keyword evidence="2 7" id="KW-0813">Transport</keyword>
<keyword evidence="5 7" id="KW-1133">Transmembrane helix</keyword>
<evidence type="ECO:0000259" key="8">
    <source>
        <dbReference type="PROSITE" id="PS50928"/>
    </source>
</evidence>
<dbReference type="SUPFAM" id="SSF161098">
    <property type="entry name" value="MetI-like"/>
    <property type="match status" value="1"/>
</dbReference>
<feature type="transmembrane region" description="Helical" evidence="7">
    <location>
        <begin position="137"/>
        <end position="159"/>
    </location>
</feature>
<dbReference type="PROSITE" id="PS50928">
    <property type="entry name" value="ABC_TM1"/>
    <property type="match status" value="1"/>
</dbReference>
<protein>
    <submittedName>
        <fullName evidence="9">Carbohydrate ABC transporter membrane protein 2, CUT1 family</fullName>
    </submittedName>
</protein>
<feature type="transmembrane region" description="Helical" evidence="7">
    <location>
        <begin position="209"/>
        <end position="232"/>
    </location>
</feature>
<dbReference type="InterPro" id="IPR035906">
    <property type="entry name" value="MetI-like_sf"/>
</dbReference>
<feature type="transmembrane region" description="Helical" evidence="7">
    <location>
        <begin position="238"/>
        <end position="259"/>
    </location>
</feature>
<proteinExistence type="inferred from homology"/>
<dbReference type="Pfam" id="PF00528">
    <property type="entry name" value="BPD_transp_1"/>
    <property type="match status" value="1"/>
</dbReference>
<organism evidence="9 10">
    <name type="scientific">Natronoarchaeum philippinense</name>
    <dbReference type="NCBI Taxonomy" id="558529"/>
    <lineage>
        <taxon>Archaea</taxon>
        <taxon>Methanobacteriati</taxon>
        <taxon>Methanobacteriota</taxon>
        <taxon>Stenosarchaea group</taxon>
        <taxon>Halobacteria</taxon>
        <taxon>Halobacteriales</taxon>
        <taxon>Natronoarchaeaceae</taxon>
    </lineage>
</organism>
<keyword evidence="4 7" id="KW-0812">Transmembrane</keyword>
<dbReference type="GO" id="GO:0055085">
    <property type="term" value="P:transmembrane transport"/>
    <property type="evidence" value="ECO:0007669"/>
    <property type="project" value="InterPro"/>
</dbReference>
<evidence type="ECO:0000256" key="7">
    <source>
        <dbReference type="RuleBase" id="RU363032"/>
    </source>
</evidence>
<keyword evidence="6 7" id="KW-0472">Membrane</keyword>
<evidence type="ECO:0000256" key="3">
    <source>
        <dbReference type="ARBA" id="ARBA00022475"/>
    </source>
</evidence>
<dbReference type="RefSeq" id="WP_179747438.1">
    <property type="nucleotide sequence ID" value="NZ_OBEJ01000002.1"/>
</dbReference>
<keyword evidence="3" id="KW-1003">Cell membrane</keyword>
<evidence type="ECO:0000256" key="2">
    <source>
        <dbReference type="ARBA" id="ARBA00022448"/>
    </source>
</evidence>
<evidence type="ECO:0000256" key="1">
    <source>
        <dbReference type="ARBA" id="ARBA00004651"/>
    </source>
</evidence>
<name>A0A285NSF7_NATPI</name>
<feature type="transmembrane region" description="Helical" evidence="7">
    <location>
        <begin position="165"/>
        <end position="188"/>
    </location>
</feature>
<dbReference type="InterPro" id="IPR000515">
    <property type="entry name" value="MetI-like"/>
</dbReference>
<evidence type="ECO:0000256" key="5">
    <source>
        <dbReference type="ARBA" id="ARBA00022989"/>
    </source>
</evidence>
<evidence type="ECO:0000256" key="4">
    <source>
        <dbReference type="ARBA" id="ARBA00022692"/>
    </source>
</evidence>
<dbReference type="AlphaFoldDB" id="A0A285NSF7"/>
<dbReference type="PANTHER" id="PTHR32243:SF18">
    <property type="entry name" value="INNER MEMBRANE ABC TRANSPORTER PERMEASE PROTEIN YCJP"/>
    <property type="match status" value="1"/>
</dbReference>
<dbReference type="EMBL" id="OBEJ01000002">
    <property type="protein sequence ID" value="SNZ12450.1"/>
    <property type="molecule type" value="Genomic_DNA"/>
</dbReference>
<gene>
    <name evidence="9" type="ORF">SAMN06269185_1746</name>
</gene>
<keyword evidence="10" id="KW-1185">Reference proteome</keyword>